<proteinExistence type="predicted"/>
<evidence type="ECO:0000313" key="3">
    <source>
        <dbReference type="Proteomes" id="UP001165444"/>
    </source>
</evidence>
<organism evidence="2 3">
    <name type="scientific">Parabacteroides faecalis</name>
    <dbReference type="NCBI Taxonomy" id="2924040"/>
    <lineage>
        <taxon>Bacteria</taxon>
        <taxon>Pseudomonadati</taxon>
        <taxon>Bacteroidota</taxon>
        <taxon>Bacteroidia</taxon>
        <taxon>Bacteroidales</taxon>
        <taxon>Tannerellaceae</taxon>
        <taxon>Parabacteroides</taxon>
    </lineage>
</organism>
<keyword evidence="3" id="KW-1185">Reference proteome</keyword>
<comment type="caution">
    <text evidence="2">The sequence shown here is derived from an EMBL/GenBank/DDBJ whole genome shotgun (WGS) entry which is preliminary data.</text>
</comment>
<evidence type="ECO:0000313" key="2">
    <source>
        <dbReference type="EMBL" id="MCJ2380092.1"/>
    </source>
</evidence>
<reference evidence="2 3" key="1">
    <citation type="submission" date="2022-03" db="EMBL/GenBank/DDBJ databases">
        <title>Parabacteroides sp. nov. isolated from swine feces.</title>
        <authorList>
            <person name="Bak J.E."/>
        </authorList>
    </citation>
    <scope>NUCLEOTIDE SEQUENCE [LARGE SCALE GENOMIC DNA]</scope>
    <source>
        <strain evidence="2 3">AGMB00274</strain>
    </source>
</reference>
<accession>A0ABT0BZA3</accession>
<feature type="region of interest" description="Disordered" evidence="1">
    <location>
        <begin position="249"/>
        <end position="278"/>
    </location>
</feature>
<evidence type="ECO:0000256" key="1">
    <source>
        <dbReference type="SAM" id="MobiDB-lite"/>
    </source>
</evidence>
<dbReference type="Proteomes" id="UP001165444">
    <property type="component" value="Unassembled WGS sequence"/>
</dbReference>
<name>A0ABT0BZA3_9BACT</name>
<dbReference type="EMBL" id="JAKZMM010000010">
    <property type="protein sequence ID" value="MCJ2380092.1"/>
    <property type="molecule type" value="Genomic_DNA"/>
</dbReference>
<dbReference type="InterPro" id="IPR046228">
    <property type="entry name" value="DUF6261"/>
</dbReference>
<sequence>MRKKYIKVENISLPRLSHAEFINFMERFLALLPLEAEEAAEEGDPMGAPKVGITAEQIEEAKTYLSEMNDLNRETKVKAETKSKAEIDRQRDALWTAIIQRILTSRNVPIPTESAAAEKLYIVVKPYTGMNRLPNNQQTETVKGLLTDLNKPEIQDAITTLGLEDYIDELSTCNQQYEALVKGADVARAAANLGNKSDALRRQLMDLYREMADFAFATNLLHETEESLYFLSGLNGLIRDVETAYNLRDKAKHTSTTTPEKPEDGDKGEGGLEFVPVE</sequence>
<feature type="compositionally biased region" description="Basic and acidic residues" evidence="1">
    <location>
        <begin position="260"/>
        <end position="270"/>
    </location>
</feature>
<dbReference type="Pfam" id="PF19775">
    <property type="entry name" value="DUF6261"/>
    <property type="match status" value="1"/>
</dbReference>
<gene>
    <name evidence="2" type="ORF">MUN53_05600</name>
</gene>
<protein>
    <submittedName>
        <fullName evidence="2">DUF6261 family protein</fullName>
    </submittedName>
</protein>
<dbReference type="RefSeq" id="WP_243323798.1">
    <property type="nucleotide sequence ID" value="NZ_JAKZMM010000010.1"/>
</dbReference>